<dbReference type="EMBL" id="OU892281">
    <property type="protein sequence ID" value="CAG9769225.1"/>
    <property type="molecule type" value="Genomic_DNA"/>
</dbReference>
<protein>
    <recommendedName>
        <fullName evidence="4">Odorant receptor</fullName>
    </recommendedName>
</protein>
<evidence type="ECO:0000313" key="3">
    <source>
        <dbReference type="Proteomes" id="UP001152799"/>
    </source>
</evidence>
<keyword evidence="1" id="KW-1133">Transmembrane helix</keyword>
<keyword evidence="1" id="KW-0472">Membrane</keyword>
<evidence type="ECO:0008006" key="4">
    <source>
        <dbReference type="Google" id="ProtNLM"/>
    </source>
</evidence>
<name>A0A9N9MUB7_9CUCU</name>
<gene>
    <name evidence="2" type="ORF">CEUTPL_LOCUS9740</name>
</gene>
<dbReference type="AlphaFoldDB" id="A0A9N9MUB7"/>
<keyword evidence="1" id="KW-0812">Transmembrane</keyword>
<proteinExistence type="predicted"/>
<accession>A0A9N9MUB7</accession>
<evidence type="ECO:0000256" key="1">
    <source>
        <dbReference type="SAM" id="Phobius"/>
    </source>
</evidence>
<feature type="transmembrane region" description="Helical" evidence="1">
    <location>
        <begin position="302"/>
        <end position="326"/>
    </location>
</feature>
<feature type="transmembrane region" description="Helical" evidence="1">
    <location>
        <begin position="41"/>
        <end position="62"/>
    </location>
</feature>
<feature type="transmembrane region" description="Helical" evidence="1">
    <location>
        <begin position="268"/>
        <end position="290"/>
    </location>
</feature>
<reference evidence="2" key="1">
    <citation type="submission" date="2022-01" db="EMBL/GenBank/DDBJ databases">
        <authorList>
            <person name="King R."/>
        </authorList>
    </citation>
    <scope>NUCLEOTIDE SEQUENCE</scope>
</reference>
<keyword evidence="3" id="KW-1185">Reference proteome</keyword>
<feature type="transmembrane region" description="Helical" evidence="1">
    <location>
        <begin position="182"/>
        <end position="206"/>
    </location>
</feature>
<sequence>MNVPKKIRLFELLLYHRSIEDSASSISRDMVFYIVENKYKFSIAVTSITYSFMQAVIFFYRVVTDPNIDYIFNYSPMLIFCYFNICCLMQVFIKYRYMKNGSDYIEKCFWNPDFACEAAKSEIEDRVGILKKLMLFISTMSFAIGFPCLPFTGIKYSEDLFPFVEFLDHINLPSHLKASLAIINYIVAFPNYYFMTIYGVIVAFYASNSIVQAILIKWNLINLTDNLAIDEDNILQDEHKQMMIEYKLKKCIKQHKILCEFIQQAQGYVYYTALWHLAGAVTLLASLSYALAFREQRLNNMFILITELTCVASSTFFYCFMADLILQQIFKKAYAVVSVLGAMK</sequence>
<feature type="transmembrane region" description="Helical" evidence="1">
    <location>
        <begin position="74"/>
        <end position="93"/>
    </location>
</feature>
<organism evidence="2 3">
    <name type="scientific">Ceutorhynchus assimilis</name>
    <name type="common">cabbage seed weevil</name>
    <dbReference type="NCBI Taxonomy" id="467358"/>
    <lineage>
        <taxon>Eukaryota</taxon>
        <taxon>Metazoa</taxon>
        <taxon>Ecdysozoa</taxon>
        <taxon>Arthropoda</taxon>
        <taxon>Hexapoda</taxon>
        <taxon>Insecta</taxon>
        <taxon>Pterygota</taxon>
        <taxon>Neoptera</taxon>
        <taxon>Endopterygota</taxon>
        <taxon>Coleoptera</taxon>
        <taxon>Polyphaga</taxon>
        <taxon>Cucujiformia</taxon>
        <taxon>Curculionidae</taxon>
        <taxon>Ceutorhynchinae</taxon>
        <taxon>Ceutorhynchus</taxon>
    </lineage>
</organism>
<feature type="transmembrane region" description="Helical" evidence="1">
    <location>
        <begin position="133"/>
        <end position="154"/>
    </location>
</feature>
<evidence type="ECO:0000313" key="2">
    <source>
        <dbReference type="EMBL" id="CAG9769225.1"/>
    </source>
</evidence>
<dbReference type="Proteomes" id="UP001152799">
    <property type="component" value="Chromosome 5"/>
</dbReference>